<accession>A0A8C6KUM2</accession>
<dbReference type="Ensembl" id="ENSNFUT00015010897.1">
    <property type="protein sequence ID" value="ENSNFUP00015010376.1"/>
    <property type="gene ID" value="ENSNFUG00015005108.1"/>
</dbReference>
<keyword evidence="3" id="KW-1185">Reference proteome</keyword>
<dbReference type="InterPro" id="IPR016187">
    <property type="entry name" value="CTDL_fold"/>
</dbReference>
<reference evidence="2" key="2">
    <citation type="submission" date="2025-08" db="UniProtKB">
        <authorList>
            <consortium name="Ensembl"/>
        </authorList>
    </citation>
    <scope>IDENTIFICATION</scope>
</reference>
<dbReference type="Pfam" id="PF00059">
    <property type="entry name" value="Lectin_C"/>
    <property type="match status" value="1"/>
</dbReference>
<sequence>TGQLFAPVFGLFSGKGASLIPVTSAWSWTQAQSYCRTYYTDLASARDITESNSIASLVPAGGSYWFGLFRDHWKWSNGGQSSYTNWAYGQPDGSTDTCVAAGFGDSGLWRGRSCSETKAFICYIGEP</sequence>
<dbReference type="InterPro" id="IPR001304">
    <property type="entry name" value="C-type_lectin-like"/>
</dbReference>
<dbReference type="SUPFAM" id="SSF56436">
    <property type="entry name" value="C-type lectin-like"/>
    <property type="match status" value="1"/>
</dbReference>
<name>A0A8C6KUM2_NOTFU</name>
<dbReference type="InterPro" id="IPR016186">
    <property type="entry name" value="C-type_lectin-like/link_sf"/>
</dbReference>
<protein>
    <recommendedName>
        <fullName evidence="1">C-type lectin domain-containing protein</fullName>
    </recommendedName>
</protein>
<reference evidence="2" key="3">
    <citation type="submission" date="2025-09" db="UniProtKB">
        <authorList>
            <consortium name="Ensembl"/>
        </authorList>
    </citation>
    <scope>IDENTIFICATION</scope>
</reference>
<proteinExistence type="predicted"/>
<evidence type="ECO:0000313" key="3">
    <source>
        <dbReference type="Proteomes" id="UP000694548"/>
    </source>
</evidence>
<dbReference type="Proteomes" id="UP000694548">
    <property type="component" value="Chromosome sgr15"/>
</dbReference>
<dbReference type="SMART" id="SM00034">
    <property type="entry name" value="CLECT"/>
    <property type="match status" value="1"/>
</dbReference>
<dbReference type="Gene3D" id="3.10.100.10">
    <property type="entry name" value="Mannose-Binding Protein A, subunit A"/>
    <property type="match status" value="1"/>
</dbReference>
<dbReference type="PROSITE" id="PS50041">
    <property type="entry name" value="C_TYPE_LECTIN_2"/>
    <property type="match status" value="1"/>
</dbReference>
<dbReference type="PANTHER" id="PTHR45784">
    <property type="entry name" value="C-TYPE LECTIN DOMAIN FAMILY 20 MEMBER A-RELATED"/>
    <property type="match status" value="1"/>
</dbReference>
<reference evidence="2" key="1">
    <citation type="submission" date="2014-08" db="EMBL/GenBank/DDBJ databases">
        <authorList>
            <person name="Senf B."/>
            <person name="Petzold A."/>
            <person name="Downie B.R."/>
            <person name="Koch P."/>
            <person name="Platzer M."/>
        </authorList>
    </citation>
    <scope>NUCLEOTIDE SEQUENCE [LARGE SCALE GENOMIC DNA]</scope>
    <source>
        <strain evidence="2">GRZ</strain>
    </source>
</reference>
<evidence type="ECO:0000259" key="1">
    <source>
        <dbReference type="PROSITE" id="PS50041"/>
    </source>
</evidence>
<dbReference type="PANTHER" id="PTHR45784:SF3">
    <property type="entry name" value="C-TYPE LECTIN DOMAIN FAMILY 4 MEMBER K-LIKE-RELATED"/>
    <property type="match status" value="1"/>
</dbReference>
<feature type="domain" description="C-type lectin" evidence="1">
    <location>
        <begin position="27"/>
        <end position="123"/>
    </location>
</feature>
<dbReference type="AlphaFoldDB" id="A0A8C6KUM2"/>
<organism evidence="2 3">
    <name type="scientific">Nothobranchius furzeri</name>
    <name type="common">Turquoise killifish</name>
    <dbReference type="NCBI Taxonomy" id="105023"/>
    <lineage>
        <taxon>Eukaryota</taxon>
        <taxon>Metazoa</taxon>
        <taxon>Chordata</taxon>
        <taxon>Craniata</taxon>
        <taxon>Vertebrata</taxon>
        <taxon>Euteleostomi</taxon>
        <taxon>Actinopterygii</taxon>
        <taxon>Neopterygii</taxon>
        <taxon>Teleostei</taxon>
        <taxon>Neoteleostei</taxon>
        <taxon>Acanthomorphata</taxon>
        <taxon>Ovalentaria</taxon>
        <taxon>Atherinomorphae</taxon>
        <taxon>Cyprinodontiformes</taxon>
        <taxon>Nothobranchiidae</taxon>
        <taxon>Nothobranchius</taxon>
    </lineage>
</organism>
<evidence type="ECO:0000313" key="2">
    <source>
        <dbReference type="Ensembl" id="ENSNFUP00015010376.1"/>
    </source>
</evidence>
<dbReference type="GeneTree" id="ENSGT01110000267403"/>